<dbReference type="EMBL" id="JAMKBJ010000014">
    <property type="protein sequence ID" value="MCZ8538241.1"/>
    <property type="molecule type" value="Genomic_DNA"/>
</dbReference>
<evidence type="ECO:0000313" key="12">
    <source>
        <dbReference type="Proteomes" id="UP001152173"/>
    </source>
</evidence>
<dbReference type="Gene3D" id="2.40.180.10">
    <property type="entry name" value="Catalase core domain"/>
    <property type="match status" value="1"/>
</dbReference>
<dbReference type="GO" id="GO:0046872">
    <property type="term" value="F:metal ion binding"/>
    <property type="evidence" value="ECO:0007669"/>
    <property type="project" value="UniProtKB-KW"/>
</dbReference>
<dbReference type="Proteomes" id="UP001152173">
    <property type="component" value="Unassembled WGS sequence"/>
</dbReference>
<evidence type="ECO:0000256" key="7">
    <source>
        <dbReference type="PIRNR" id="PIRNR000296"/>
    </source>
</evidence>
<evidence type="ECO:0000259" key="10">
    <source>
        <dbReference type="SMART" id="SM01060"/>
    </source>
</evidence>
<evidence type="ECO:0000256" key="5">
    <source>
        <dbReference type="ARBA" id="ARBA00023002"/>
    </source>
</evidence>
<evidence type="ECO:0000256" key="3">
    <source>
        <dbReference type="ARBA" id="ARBA00022617"/>
    </source>
</evidence>
<sequence>MVENTNETVLATRTVNYIEKLAGTHPGYRRAHAKGVLFQATFTPTGKASHYTKAAHLTRNEVSAIVRFSNSSPNPATADALAAVKGMSVQFQLPEGDIHSLVGITLPIFVTKSPQTFFDMLKTITSFKEGKPDFKEMVKLFATYPESRAAFQMIRKLKHTKSYAKGRYYAVHAFYLINEEGERTPVKFEWEPELGVETFTVKELATLPPDYLEAELAQRLKTEEVRFRLHIVIGEEHDPTDDPTKEWPKERTRIDAGVLSIHAKEMIKDDTFIFDPTILPTGIECSDDEILPFRKDAYAVSYERRRKGQ</sequence>
<dbReference type="InterPro" id="IPR020835">
    <property type="entry name" value="Catalase_sf"/>
</dbReference>
<evidence type="ECO:0000256" key="6">
    <source>
        <dbReference type="ARBA" id="ARBA00023004"/>
    </source>
</evidence>
<evidence type="ECO:0000256" key="9">
    <source>
        <dbReference type="PIRSR" id="PIRSR000296-2"/>
    </source>
</evidence>
<protein>
    <recommendedName>
        <fullName evidence="7">Catalase-related peroxidase</fullName>
        <ecNumber evidence="7">1.11.1.-</ecNumber>
    </recommendedName>
</protein>
<dbReference type="GO" id="GO:0042542">
    <property type="term" value="P:response to hydrogen peroxide"/>
    <property type="evidence" value="ECO:0007669"/>
    <property type="project" value="TreeGrafter"/>
</dbReference>
<dbReference type="PROSITE" id="PS51402">
    <property type="entry name" value="CATALASE_3"/>
    <property type="match status" value="1"/>
</dbReference>
<dbReference type="EC" id="1.11.1.-" evidence="7"/>
<comment type="cofactor">
    <cofactor evidence="7">
        <name>heme</name>
        <dbReference type="ChEBI" id="CHEBI:30413"/>
    </cofactor>
</comment>
<dbReference type="CDD" id="cd08153">
    <property type="entry name" value="srpA_like"/>
    <property type="match status" value="1"/>
</dbReference>
<evidence type="ECO:0000256" key="8">
    <source>
        <dbReference type="PIRSR" id="PIRSR000296-1"/>
    </source>
</evidence>
<evidence type="ECO:0000256" key="2">
    <source>
        <dbReference type="ARBA" id="ARBA00022559"/>
    </source>
</evidence>
<proteinExistence type="inferred from homology"/>
<dbReference type="SMART" id="SM01060">
    <property type="entry name" value="Catalase"/>
    <property type="match status" value="1"/>
</dbReference>
<comment type="caution">
    <text evidence="11">The sequence shown here is derived from an EMBL/GenBank/DDBJ whole genome shotgun (WGS) entry which is preliminary data.</text>
</comment>
<keyword evidence="6 7" id="KW-0408">Iron</keyword>
<keyword evidence="2 7" id="KW-0575">Peroxidase</keyword>
<keyword evidence="4 7" id="KW-0479">Metal-binding</keyword>
<dbReference type="SUPFAM" id="SSF56634">
    <property type="entry name" value="Heme-dependent catalase-like"/>
    <property type="match status" value="1"/>
</dbReference>
<keyword evidence="5 7" id="KW-0560">Oxidoreductase</keyword>
<feature type="binding site" description="axial binding residue" evidence="9">
    <location>
        <position position="298"/>
    </location>
    <ligand>
        <name>heme</name>
        <dbReference type="ChEBI" id="CHEBI:30413"/>
    </ligand>
    <ligandPart>
        <name>Fe</name>
        <dbReference type="ChEBI" id="CHEBI:18248"/>
    </ligandPart>
</feature>
<evidence type="ECO:0000256" key="1">
    <source>
        <dbReference type="ARBA" id="ARBA00005329"/>
    </source>
</evidence>
<dbReference type="InterPro" id="IPR011614">
    <property type="entry name" value="Catalase_core"/>
</dbReference>
<dbReference type="GO" id="GO:0005737">
    <property type="term" value="C:cytoplasm"/>
    <property type="evidence" value="ECO:0007669"/>
    <property type="project" value="TreeGrafter"/>
</dbReference>
<feature type="domain" description="Catalase core" evidence="10">
    <location>
        <begin position="2"/>
        <end position="309"/>
    </location>
</feature>
<comment type="function">
    <text evidence="7">Has an organic peroxide-dependent peroxidase activity.</text>
</comment>
<gene>
    <name evidence="11" type="ORF">M9R32_13675</name>
</gene>
<organism evidence="11 12">
    <name type="scientific">Paenisporosarcina quisquiliarum</name>
    <dbReference type="NCBI Taxonomy" id="365346"/>
    <lineage>
        <taxon>Bacteria</taxon>
        <taxon>Bacillati</taxon>
        <taxon>Bacillota</taxon>
        <taxon>Bacilli</taxon>
        <taxon>Bacillales</taxon>
        <taxon>Caryophanaceae</taxon>
        <taxon>Paenisporosarcina</taxon>
    </lineage>
</organism>
<name>A0A9X3LHY2_9BACL</name>
<keyword evidence="3 7" id="KW-0349">Heme</keyword>
<dbReference type="PANTHER" id="PTHR11465:SF9">
    <property type="entry name" value="CATALASE"/>
    <property type="match status" value="1"/>
</dbReference>
<dbReference type="PANTHER" id="PTHR11465">
    <property type="entry name" value="CATALASE"/>
    <property type="match status" value="1"/>
</dbReference>
<evidence type="ECO:0000313" key="11">
    <source>
        <dbReference type="EMBL" id="MCZ8538241.1"/>
    </source>
</evidence>
<evidence type="ECO:0000256" key="4">
    <source>
        <dbReference type="ARBA" id="ARBA00022723"/>
    </source>
</evidence>
<dbReference type="GO" id="GO:0004096">
    <property type="term" value="F:catalase activity"/>
    <property type="evidence" value="ECO:0007669"/>
    <property type="project" value="InterPro"/>
</dbReference>
<dbReference type="GO" id="GO:0042744">
    <property type="term" value="P:hydrogen peroxide catabolic process"/>
    <property type="evidence" value="ECO:0007669"/>
    <property type="project" value="TreeGrafter"/>
</dbReference>
<feature type="active site" evidence="8">
    <location>
        <position position="32"/>
    </location>
</feature>
<reference evidence="11" key="1">
    <citation type="submission" date="2022-05" db="EMBL/GenBank/DDBJ databases">
        <authorList>
            <person name="Colautti A."/>
            <person name="Iacumin L."/>
        </authorList>
    </citation>
    <scope>NUCLEOTIDE SEQUENCE</scope>
    <source>
        <strain evidence="11">SK 55</strain>
    </source>
</reference>
<dbReference type="AlphaFoldDB" id="A0A9X3LHY2"/>
<dbReference type="InterPro" id="IPR018028">
    <property type="entry name" value="Catalase"/>
</dbReference>
<dbReference type="InterPro" id="IPR024168">
    <property type="entry name" value="Catalase_SrpA-type_pred"/>
</dbReference>
<comment type="similarity">
    <text evidence="1 7">Belongs to the catalase family.</text>
</comment>
<dbReference type="RefSeq" id="WP_269927315.1">
    <property type="nucleotide sequence ID" value="NZ_JAMKBJ010000014.1"/>
</dbReference>
<accession>A0A9X3LHY2</accession>
<keyword evidence="12" id="KW-1185">Reference proteome</keyword>
<dbReference type="GO" id="GO:0020037">
    <property type="term" value="F:heme binding"/>
    <property type="evidence" value="ECO:0007669"/>
    <property type="project" value="InterPro"/>
</dbReference>
<dbReference type="Pfam" id="PF00199">
    <property type="entry name" value="Catalase"/>
    <property type="match status" value="1"/>
</dbReference>
<dbReference type="PIRSF" id="PIRSF000296">
    <property type="entry name" value="SrpA"/>
    <property type="match status" value="1"/>
</dbReference>
<dbReference type="Gene3D" id="1.20.1280.120">
    <property type="match status" value="1"/>
</dbReference>